<keyword evidence="1" id="KW-0732">Signal</keyword>
<evidence type="ECO:0000313" key="3">
    <source>
        <dbReference type="Proteomes" id="UP000019763"/>
    </source>
</evidence>
<evidence type="ECO:0008006" key="4">
    <source>
        <dbReference type="Google" id="ProtNLM"/>
    </source>
</evidence>
<dbReference type="RefSeq" id="XP_011128744.1">
    <property type="nucleotide sequence ID" value="XM_011130442.1"/>
</dbReference>
<evidence type="ECO:0000313" key="2">
    <source>
        <dbReference type="EMBL" id="EZG86559.1"/>
    </source>
</evidence>
<protein>
    <recommendedName>
        <fullName evidence="4">Apple domain-containing protein</fullName>
    </recommendedName>
</protein>
<organism evidence="2 3">
    <name type="scientific">Gregarina niphandrodes</name>
    <name type="common">Septate eugregarine</name>
    <dbReference type="NCBI Taxonomy" id="110365"/>
    <lineage>
        <taxon>Eukaryota</taxon>
        <taxon>Sar</taxon>
        <taxon>Alveolata</taxon>
        <taxon>Apicomplexa</taxon>
        <taxon>Conoidasida</taxon>
        <taxon>Gregarinasina</taxon>
        <taxon>Eugregarinorida</taxon>
        <taxon>Gregarinidae</taxon>
        <taxon>Gregarina</taxon>
    </lineage>
</organism>
<name>A0A023BCV6_GRENI</name>
<reference evidence="2" key="1">
    <citation type="submission" date="2013-12" db="EMBL/GenBank/DDBJ databases">
        <authorList>
            <person name="Omoto C.K."/>
            <person name="Sibley D."/>
            <person name="Venepally P."/>
            <person name="Hadjithomas M."/>
            <person name="Karamycheva S."/>
            <person name="Brunk B."/>
            <person name="Roos D."/>
            <person name="Caler E."/>
            <person name="Lorenzi H."/>
        </authorList>
    </citation>
    <scope>NUCLEOTIDE SEQUENCE</scope>
</reference>
<dbReference type="VEuPathDB" id="CryptoDB:GNI_009570"/>
<feature type="non-terminal residue" evidence="2">
    <location>
        <position position="370"/>
    </location>
</feature>
<dbReference type="AlphaFoldDB" id="A0A023BCV6"/>
<dbReference type="GeneID" id="22910607"/>
<dbReference type="Gene3D" id="3.50.4.10">
    <property type="entry name" value="Hepatocyte Growth Factor"/>
    <property type="match status" value="1"/>
</dbReference>
<gene>
    <name evidence="2" type="ORF">GNI_009570</name>
</gene>
<proteinExistence type="predicted"/>
<evidence type="ECO:0000256" key="1">
    <source>
        <dbReference type="SAM" id="SignalP"/>
    </source>
</evidence>
<sequence>MWSQVLLVLGAVWATDVCISIDVSGVGCSTCKLSEDGFSQTCYRGEKWLTCYRSIEQCCDDPTVSVPTEECVARFVGSTCSRYVSRDATRTNAECQDQCRKIEAAGGDLEELEGQCMYEHFEVDEEFNVSTSEGSCFNNWVHGYADLAGEPLLVAGYDYVDDVETPALCQALCQEDSKCVRFLWSSDRVGAGENDRARRCHKKMKDQITIPVSIIYTEDKNPRTYEEMYCDTKVAHMCWTGTTDCAPCTDQQNHCVWKSPKHISGWKYCPDTDTCQLRDYPDLTYTTTLAPPTTTTYTEVATITTAASTIMTTTLQKTTEAKDNTRITVAKTTQAKDDTLITVPETTQAKDNTRITIAKTTQAKDDTLIT</sequence>
<feature type="signal peptide" evidence="1">
    <location>
        <begin position="1"/>
        <end position="20"/>
    </location>
</feature>
<feature type="chain" id="PRO_5001511711" description="Apple domain-containing protein" evidence="1">
    <location>
        <begin position="21"/>
        <end position="370"/>
    </location>
</feature>
<accession>A0A023BCV6</accession>
<keyword evidence="3" id="KW-1185">Reference proteome</keyword>
<dbReference type="Proteomes" id="UP000019763">
    <property type="component" value="Unassembled WGS sequence"/>
</dbReference>
<comment type="caution">
    <text evidence="2">The sequence shown here is derived from an EMBL/GenBank/DDBJ whole genome shotgun (WGS) entry which is preliminary data.</text>
</comment>
<dbReference type="EMBL" id="AFNH02000072">
    <property type="protein sequence ID" value="EZG86559.1"/>
    <property type="molecule type" value="Genomic_DNA"/>
</dbReference>